<dbReference type="Proteomes" id="UP000030012">
    <property type="component" value="Unassembled WGS sequence"/>
</dbReference>
<reference evidence="4 5" key="1">
    <citation type="submission" date="2014-01" db="EMBL/GenBank/DDBJ databases">
        <title>Plasmidome dynamics in the species complex Clostridium novyi sensu lato converts strains of independent lineages into distinctly different pathogens.</title>
        <authorList>
            <person name="Skarin H."/>
            <person name="Segerman B."/>
        </authorList>
    </citation>
    <scope>NUCLEOTIDE SEQUENCE [LARGE SCALE GENOMIC DNA]</scope>
    <source>
        <strain evidence="4 5">4552</strain>
    </source>
</reference>
<dbReference type="PANTHER" id="PTHR34216">
    <property type="match status" value="1"/>
</dbReference>
<dbReference type="InterPro" id="IPR011330">
    <property type="entry name" value="Glyco_hydro/deAcase_b/a-brl"/>
</dbReference>
<dbReference type="Gene3D" id="3.20.20.370">
    <property type="entry name" value="Glycoside hydrolase/deacetylase"/>
    <property type="match status" value="1"/>
</dbReference>
<dbReference type="SUPFAM" id="SSF88713">
    <property type="entry name" value="Glycoside hydrolase/deacetylase"/>
    <property type="match status" value="1"/>
</dbReference>
<dbReference type="InterPro" id="IPR002509">
    <property type="entry name" value="NODB_dom"/>
</dbReference>
<dbReference type="EMBL" id="JENJ01000017">
    <property type="protein sequence ID" value="KGM96906.1"/>
    <property type="molecule type" value="Genomic_DNA"/>
</dbReference>
<evidence type="ECO:0000313" key="4">
    <source>
        <dbReference type="EMBL" id="KGM96906.1"/>
    </source>
</evidence>
<organism evidence="4 5">
    <name type="scientific">Clostridium novyi A str. 4552</name>
    <dbReference type="NCBI Taxonomy" id="1444289"/>
    <lineage>
        <taxon>Bacteria</taxon>
        <taxon>Bacillati</taxon>
        <taxon>Bacillota</taxon>
        <taxon>Clostridia</taxon>
        <taxon>Eubacteriales</taxon>
        <taxon>Clostridiaceae</taxon>
        <taxon>Clostridium</taxon>
    </lineage>
</organism>
<dbReference type="AlphaFoldDB" id="A0A0A0I9C6"/>
<accession>A0A0A0I9C6</accession>
<keyword evidence="4" id="KW-0326">Glycosidase</keyword>
<evidence type="ECO:0000256" key="2">
    <source>
        <dbReference type="ARBA" id="ARBA00022729"/>
    </source>
</evidence>
<feature type="domain" description="NodB homology" evidence="3">
    <location>
        <begin position="100"/>
        <end position="270"/>
    </location>
</feature>
<protein>
    <submittedName>
        <fullName evidence="4">Xylanase deacetylase</fullName>
    </submittedName>
</protein>
<keyword evidence="2" id="KW-0732">Signal</keyword>
<keyword evidence="4" id="KW-0378">Hydrolase</keyword>
<dbReference type="GO" id="GO:0045493">
    <property type="term" value="P:xylan catabolic process"/>
    <property type="evidence" value="ECO:0007669"/>
    <property type="project" value="UniProtKB-KW"/>
</dbReference>
<gene>
    <name evidence="4" type="ORF">Z968_05280</name>
</gene>
<name>A0A0A0I9C6_CLONO</name>
<dbReference type="GO" id="GO:0005576">
    <property type="term" value="C:extracellular region"/>
    <property type="evidence" value="ECO:0007669"/>
    <property type="project" value="UniProtKB-SubCell"/>
</dbReference>
<dbReference type="OrthoDB" id="9778320at2"/>
<evidence type="ECO:0000313" key="5">
    <source>
        <dbReference type="Proteomes" id="UP000030012"/>
    </source>
</evidence>
<keyword evidence="4" id="KW-0858">Xylan degradation</keyword>
<dbReference type="GO" id="GO:0016798">
    <property type="term" value="F:hydrolase activity, acting on glycosyl bonds"/>
    <property type="evidence" value="ECO:0007669"/>
    <property type="project" value="UniProtKB-KW"/>
</dbReference>
<dbReference type="InterPro" id="IPR051398">
    <property type="entry name" value="Polysacch_Deacetylase"/>
</dbReference>
<evidence type="ECO:0000259" key="3">
    <source>
        <dbReference type="PROSITE" id="PS51677"/>
    </source>
</evidence>
<keyword evidence="4" id="KW-0119">Carbohydrate metabolism</keyword>
<dbReference type="RefSeq" id="WP_039254277.1">
    <property type="nucleotide sequence ID" value="NZ_JENJ01000017.1"/>
</dbReference>
<evidence type="ECO:0000256" key="1">
    <source>
        <dbReference type="ARBA" id="ARBA00004613"/>
    </source>
</evidence>
<proteinExistence type="predicted"/>
<dbReference type="PROSITE" id="PS51677">
    <property type="entry name" value="NODB"/>
    <property type="match status" value="1"/>
</dbReference>
<dbReference type="GO" id="GO:0016810">
    <property type="term" value="F:hydrolase activity, acting on carbon-nitrogen (but not peptide) bonds"/>
    <property type="evidence" value="ECO:0007669"/>
    <property type="project" value="InterPro"/>
</dbReference>
<keyword evidence="4" id="KW-0624">Polysaccharide degradation</keyword>
<sequence>MKKKLLFVVLFVITLLLIRFGVKTVVLRNSVNENNISIEKNESIPVLMYHSIMYEKGNPVRLPKEKFEQQMKYLKDNNYNTLTLDELYDFLQNNKSIPKKSIVLTFDDGYKDNYKTALPILKKYNFKATFFIISDCIGTGEYLTLDQLKEMQKDGFDIESHTTNHNKLTKESYESQYKMFLDSKEKLEKFLDKKIKYIAYPYGKYNEDSIKAVKAAGYKMAVTTHCKWTDRNEGIYEISRVGISGKHDMDKFINKVNYKKYCRVYKYLLL</sequence>
<dbReference type="Pfam" id="PF01522">
    <property type="entry name" value="Polysacc_deac_1"/>
    <property type="match status" value="1"/>
</dbReference>
<dbReference type="CDD" id="cd10918">
    <property type="entry name" value="CE4_NodB_like_5s_6s"/>
    <property type="match status" value="1"/>
</dbReference>
<comment type="caution">
    <text evidence="4">The sequence shown here is derived from an EMBL/GenBank/DDBJ whole genome shotgun (WGS) entry which is preliminary data.</text>
</comment>
<dbReference type="PANTHER" id="PTHR34216:SF3">
    <property type="entry name" value="POLY-BETA-1,6-N-ACETYL-D-GLUCOSAMINE N-DEACETYLASE"/>
    <property type="match status" value="1"/>
</dbReference>
<comment type="subcellular location">
    <subcellularLocation>
        <location evidence="1">Secreted</location>
    </subcellularLocation>
</comment>